<sequence>MWSYRSERQQLYKSSEEQFVEQLTDRLAEQSIDRQRGNSYYGDWRRASPEQDNFKVINREKSFGQAGRGNVGEHATLTNVAEREVVNLHLHDQNVSLERVEKRASPQPPNLLVRRKLFQDRIRAETNQNLTFHVTLSPAGKDSWRKLTREESTTRDDRLEDDKNVKRLTDGGRWDWGGDDFNSSQIQTSSQADVSNLLTREAIRAKKREKHQICQRTS</sequence>
<gene>
    <name evidence="1" type="ORF">HUJ06_029579</name>
</gene>
<reference evidence="1 2" key="1">
    <citation type="journal article" date="2020" name="Mol. Biol. Evol.">
        <title>Distinct Expression and Methylation Patterns for Genes with Different Fates following a Single Whole-Genome Duplication in Flowering Plants.</title>
        <authorList>
            <person name="Shi T."/>
            <person name="Rahmani R.S."/>
            <person name="Gugger P.F."/>
            <person name="Wang M."/>
            <person name="Li H."/>
            <person name="Zhang Y."/>
            <person name="Li Z."/>
            <person name="Wang Q."/>
            <person name="Van de Peer Y."/>
            <person name="Marchal K."/>
            <person name="Chen J."/>
        </authorList>
    </citation>
    <scope>NUCLEOTIDE SEQUENCE [LARGE SCALE GENOMIC DNA]</scope>
    <source>
        <tissue evidence="1">Leaf</tissue>
    </source>
</reference>
<protein>
    <submittedName>
        <fullName evidence="1">Uncharacterized protein</fullName>
    </submittedName>
</protein>
<proteinExistence type="predicted"/>
<organism evidence="1 2">
    <name type="scientific">Nelumbo nucifera</name>
    <name type="common">Sacred lotus</name>
    <dbReference type="NCBI Taxonomy" id="4432"/>
    <lineage>
        <taxon>Eukaryota</taxon>
        <taxon>Viridiplantae</taxon>
        <taxon>Streptophyta</taxon>
        <taxon>Embryophyta</taxon>
        <taxon>Tracheophyta</taxon>
        <taxon>Spermatophyta</taxon>
        <taxon>Magnoliopsida</taxon>
        <taxon>Proteales</taxon>
        <taxon>Nelumbonaceae</taxon>
        <taxon>Nelumbo</taxon>
    </lineage>
</organism>
<keyword evidence="2" id="KW-1185">Reference proteome</keyword>
<evidence type="ECO:0000313" key="2">
    <source>
        <dbReference type="Proteomes" id="UP000607653"/>
    </source>
</evidence>
<accession>A0A822Y972</accession>
<evidence type="ECO:0000313" key="1">
    <source>
        <dbReference type="EMBL" id="DAD28111.1"/>
    </source>
</evidence>
<dbReference type="AlphaFoldDB" id="A0A822Y972"/>
<dbReference type="EMBL" id="DUZY01000002">
    <property type="protein sequence ID" value="DAD28111.1"/>
    <property type="molecule type" value="Genomic_DNA"/>
</dbReference>
<comment type="caution">
    <text evidence="1">The sequence shown here is derived from an EMBL/GenBank/DDBJ whole genome shotgun (WGS) entry which is preliminary data.</text>
</comment>
<dbReference type="Proteomes" id="UP000607653">
    <property type="component" value="Unassembled WGS sequence"/>
</dbReference>
<name>A0A822Y972_NELNU</name>